<dbReference type="Pfam" id="PF02368">
    <property type="entry name" value="Big_2"/>
    <property type="match status" value="1"/>
</dbReference>
<comment type="caution">
    <text evidence="4">The sequence shown here is derived from an EMBL/GenBank/DDBJ whole genome shotgun (WGS) entry which is preliminary data.</text>
</comment>
<dbReference type="InterPro" id="IPR013320">
    <property type="entry name" value="ConA-like_dom_sf"/>
</dbReference>
<evidence type="ECO:0000313" key="5">
    <source>
        <dbReference type="Proteomes" id="UP001235343"/>
    </source>
</evidence>
<dbReference type="Pfam" id="PF13385">
    <property type="entry name" value="Laminin_G_3"/>
    <property type="match status" value="2"/>
</dbReference>
<evidence type="ECO:0000313" key="4">
    <source>
        <dbReference type="EMBL" id="MDL4839364.1"/>
    </source>
</evidence>
<dbReference type="SUPFAM" id="SSF49899">
    <property type="entry name" value="Concanavalin A-like lectins/glucanases"/>
    <property type="match status" value="2"/>
</dbReference>
<dbReference type="InterPro" id="IPR023296">
    <property type="entry name" value="Glyco_hydro_beta-prop_sf"/>
</dbReference>
<dbReference type="InterPro" id="IPR008964">
    <property type="entry name" value="Invasin/intimin_cell_adhesion"/>
</dbReference>
<dbReference type="Pfam" id="PF20578">
    <property type="entry name" value="aBig_2"/>
    <property type="match status" value="4"/>
</dbReference>
<dbReference type="CDD" id="cd08983">
    <property type="entry name" value="GH43_Bt3655-like"/>
    <property type="match status" value="2"/>
</dbReference>
<dbReference type="SUPFAM" id="SSF75005">
    <property type="entry name" value="Arabinanase/levansucrase/invertase"/>
    <property type="match status" value="2"/>
</dbReference>
<dbReference type="SMART" id="SM00635">
    <property type="entry name" value="BID_2"/>
    <property type="match status" value="1"/>
</dbReference>
<evidence type="ECO:0000259" key="3">
    <source>
        <dbReference type="SMART" id="SM00635"/>
    </source>
</evidence>
<dbReference type="PANTHER" id="PTHR43301:SF3">
    <property type="entry name" value="ARABINAN ENDO-1,5-ALPHA-L-ARABINOSIDASE A-RELATED"/>
    <property type="match status" value="1"/>
</dbReference>
<dbReference type="Gene3D" id="2.60.120.200">
    <property type="match status" value="2"/>
</dbReference>
<protein>
    <submittedName>
        <fullName evidence="4">Ig-like domain-containing protein</fullName>
    </submittedName>
</protein>
<proteinExistence type="predicted"/>
<feature type="domain" description="BIG2" evidence="3">
    <location>
        <begin position="1517"/>
        <end position="1594"/>
    </location>
</feature>
<dbReference type="Gene3D" id="2.60.40.1080">
    <property type="match status" value="1"/>
</dbReference>
<keyword evidence="2" id="KW-0326">Glycosidase</keyword>
<gene>
    <name evidence="4" type="ORF">QQS35_02665</name>
</gene>
<feature type="non-terminal residue" evidence="4">
    <location>
        <position position="1650"/>
    </location>
</feature>
<dbReference type="EMBL" id="JASTZU010000013">
    <property type="protein sequence ID" value="MDL4839364.1"/>
    <property type="molecule type" value="Genomic_DNA"/>
</dbReference>
<dbReference type="InterPro" id="IPR046780">
    <property type="entry name" value="aBig_2"/>
</dbReference>
<name>A0ABT7L0K3_9BACI</name>
<keyword evidence="5" id="KW-1185">Reference proteome</keyword>
<organism evidence="4 5">
    <name type="scientific">Aquibacillus rhizosphaerae</name>
    <dbReference type="NCBI Taxonomy" id="3051431"/>
    <lineage>
        <taxon>Bacteria</taxon>
        <taxon>Bacillati</taxon>
        <taxon>Bacillota</taxon>
        <taxon>Bacilli</taxon>
        <taxon>Bacillales</taxon>
        <taxon>Bacillaceae</taxon>
        <taxon>Aquibacillus</taxon>
    </lineage>
</organism>
<reference evidence="4 5" key="1">
    <citation type="submission" date="2023-06" db="EMBL/GenBank/DDBJ databases">
        <title>Aquibacillus rhizosphaerae LR5S19.</title>
        <authorList>
            <person name="Sun J.-Q."/>
        </authorList>
    </citation>
    <scope>NUCLEOTIDE SEQUENCE [LARGE SCALE GENOMIC DNA]</scope>
    <source>
        <strain evidence="4 5">LR5S19</strain>
    </source>
</reference>
<accession>A0ABT7L0K3</accession>
<dbReference type="InterPro" id="IPR003343">
    <property type="entry name" value="Big_2"/>
</dbReference>
<evidence type="ECO:0000256" key="1">
    <source>
        <dbReference type="ARBA" id="ARBA00022801"/>
    </source>
</evidence>
<dbReference type="RefSeq" id="WP_285930229.1">
    <property type="nucleotide sequence ID" value="NZ_JASTZU010000013.1"/>
</dbReference>
<sequence>MSRRSSTRPFAIVTIIVMLFSLLPTNLMEVSAAAEDQKILDYDMSNVDGTNVADSAGEFDGTLVNPGDAELITNSDTGTGVISFQGGDVESFIEIPNGVLDGLESVTVSTLVNWEGSGGAQWLYGLGQDNMRYLYYTPSYIGNNNHRFGMATNQYNNEVSAQASPRLAATEWKLVTTVMNGADKTLTTYIDGVEVATQTTAFTLEEINNVDGISGNIAKSFYGPDPYFGGMIADFEIYQGALTDDEIKNLQVEAQAKVDAIGGLDGFFIKFAAGQIDIEDYLRLNPSVDEITTNLELPDSGAYNTTITWSSDHPDIIAADGTVTKPSFDNGDQAVVLTATISDGTDTQTKDFTVTVLKRQEDSAAFQEDVEALVVHHIDDVRGNLHLPTEGDNGSTITWVSSDESVITTTGEVTRPANGAGDVTVDLTAELTLNSETHTKEFTAKVKEMPKAVEDNSAYLLTYFEGEFTPDGEQIRFAMSEGNDVTEWNAINNGNPVIRSHLGEEGLRDPSIIRSPEGDKFYLLATDLKVYDGDTNNNWGRTVREGSNSLMIWESTDLVNWSEQRMVEITSPETGQTWAPEVYYDDATGEYIVYWASFVYDSVADRYGNGSSHNRIMYAKTRDFHNFTEPKTLFDRGHDILDTVAIDYNDKVYRITKGTWYTEKQNSGAEISQHVFQDVGDSFFDTDFELIKEGIGMDELDHGEGAEIFKSNTEEDKFYLLIDEYGGGSGYNLFETTDLANADWKLSDDINLPDRPRHGDVLNLTQEEFERLQINIPGVGVEVTEPEPPGEEEGLVAHYDMTKADNKLTDVTNNGFDANYVGFEEGDFAEEESDTILNFTGDDSEYIELPTGLIDDETFTIETTFNTSTSANHWLYSLGTKTGEWPDVNNYIFLNPKQGDDTIRFGIKDSETELVNEDASINSGEYNTFTATFEEGSISLYLNGQAIGNIPHTYSVMDILEDGVDAESDVIGFIGRSLYTPDAAFTGKLADFKVYNYALSSEEITGVSEEDIVNLAKSELVISNEDSISESITLPSELEVQGQKVNVSWESSNPAIIANDGTVNQPSYEEGNQDVVMTATISKGDTSVTKEFIVTVVRKQGDSEAVRTAAEALKVYNINDVRGNLTLPTEGENGTSISWTSEDESIITPTGEVTRPANGEGNETVKLTATISLNDQSIKKAFAATVLEMPEHEDFKGYFFPYMTGEGSADGEQVYFALSEGNDPLNWQLLNDGETVLTSELGEEGVRDPYILRSPEGDKFYLIATDLKMHGNGDWGRAQTDGSHSIMVWESTDLVNWTDQRLVEVAPPEAGNTWAPEYFYDDTTGEYVIFWASKLYDSEEDRNSGNSYQRMMYTKTRDFHNFTEPEVYLDYGYSIIDTTMIKHNDKIYRFTKDERGNSTDSPNGKFIFQEVGDSVLDPEFDLIKEGIGKGDINQGEGATVFKSNTEEKWYLFIDEYGGRGYVPFETTDLDSGEWTLSEDYDLPNRPRHGTVMPITQTEYDALLANDAGPVEPNEEDFVTDVTLDLETVELTEGESSQLTATVIPDTAVNKAVAWVSSNEEVATVDESGNVTAVKAGTAFITVTTADGGHMATSEVTVEEATDTTPGDDRNELTLGGDSQEVEAGETYTVTGTSAKVTMPADLPVGTKMKV</sequence>
<evidence type="ECO:0000256" key="2">
    <source>
        <dbReference type="ARBA" id="ARBA00023295"/>
    </source>
</evidence>
<dbReference type="SUPFAM" id="SSF49373">
    <property type="entry name" value="Invasin/intimin cell-adhesion fragments"/>
    <property type="match status" value="1"/>
</dbReference>
<dbReference type="Proteomes" id="UP001235343">
    <property type="component" value="Unassembled WGS sequence"/>
</dbReference>
<dbReference type="PANTHER" id="PTHR43301">
    <property type="entry name" value="ARABINAN ENDO-1,5-ALPHA-L-ARABINOSIDASE"/>
    <property type="match status" value="1"/>
</dbReference>
<dbReference type="InterPro" id="IPR050727">
    <property type="entry name" value="GH43_arabinanases"/>
</dbReference>
<keyword evidence="1" id="KW-0378">Hydrolase</keyword>
<dbReference type="Gene3D" id="2.115.10.20">
    <property type="entry name" value="Glycosyl hydrolase domain, family 43"/>
    <property type="match status" value="2"/>
</dbReference>